<evidence type="ECO:0000313" key="2">
    <source>
        <dbReference type="Proteomes" id="UP000182975"/>
    </source>
</evidence>
<organism evidence="1 2">
    <name type="scientific">Denitrobacterium detoxificans</name>
    <dbReference type="NCBI Taxonomy" id="79604"/>
    <lineage>
        <taxon>Bacteria</taxon>
        <taxon>Bacillati</taxon>
        <taxon>Actinomycetota</taxon>
        <taxon>Coriobacteriia</taxon>
        <taxon>Eggerthellales</taxon>
        <taxon>Eggerthellaceae</taxon>
        <taxon>Denitrobacterium</taxon>
    </lineage>
</organism>
<dbReference type="Proteomes" id="UP000182975">
    <property type="component" value="Unassembled WGS sequence"/>
</dbReference>
<protein>
    <submittedName>
        <fullName evidence="1">Uncharacterized protein</fullName>
    </submittedName>
</protein>
<dbReference type="KEGG" id="ddt:AAY81_03920"/>
<name>A0A172RXE5_9ACTN</name>
<keyword evidence="2" id="KW-1185">Reference proteome</keyword>
<dbReference type="EMBL" id="FOEC01000018">
    <property type="protein sequence ID" value="SEP00790.1"/>
    <property type="molecule type" value="Genomic_DNA"/>
</dbReference>
<sequence length="357" mass="39026">MDWTRQDRADLIRVYMVDPRSLEVRGELEGVLLDGSSVTWGYETDTRVSGTIKALDSNWIEHSLLRVVHEVPAEGYSNALATLVVTADPSEHAHGATVTTYECHSALSMLEADYLPYHLTIGANARSNDVVAKLLGGAGRPYSIQGDAINKRYSEAVVYPIGDSRLSDLFDIADASGNRIDVDGMGNVTWGRYVEPSKRATTWALDMAAADTNVLDGLESSSTRLSDPSRIVVTYKGSEERTVNGKKETVDVEIAAYADRTGEQTAAQRGYVIAEVVSIDELEPATKAQAQLEANSRIPSVDRREWQFSMLYMPIAAGDVLELTIPDGPDAGTHRALARNMELDLKTMVMKVTAKEI</sequence>
<accession>A0A172RXE5</accession>
<dbReference type="RefSeq" id="WP_066661610.1">
    <property type="nucleotide sequence ID" value="NZ_CP011402.1"/>
</dbReference>
<evidence type="ECO:0000313" key="1">
    <source>
        <dbReference type="EMBL" id="SEP00790.1"/>
    </source>
</evidence>
<reference evidence="2" key="1">
    <citation type="submission" date="2016-10" db="EMBL/GenBank/DDBJ databases">
        <authorList>
            <person name="Varghese N."/>
        </authorList>
    </citation>
    <scope>NUCLEOTIDE SEQUENCE [LARGE SCALE GENOMIC DNA]</scope>
    <source>
        <strain evidence="2">DSM 21843</strain>
    </source>
</reference>
<gene>
    <name evidence="1" type="ORF">SAMN02910314_01899</name>
</gene>
<dbReference type="STRING" id="79604.AAY81_03920"/>
<dbReference type="AlphaFoldDB" id="A0A172RXE5"/>
<proteinExistence type="predicted"/>
<dbReference type="OrthoDB" id="3193022at2"/>